<evidence type="ECO:0000313" key="1">
    <source>
        <dbReference type="EMBL" id="CAD7456400.1"/>
    </source>
</evidence>
<dbReference type="InterPro" id="IPR013785">
    <property type="entry name" value="Aldolase_TIM"/>
</dbReference>
<sequence length="85" mass="9722">MDSVTLLADYVITLLGKWRGQQLLSRADMAGQDTPLVSVEDYEEHALRVLPRSAADFYRCGAGEEFTLRSNSRAFNRYIYKYVVL</sequence>
<accession>A0A7R9ID11</accession>
<organism evidence="1">
    <name type="scientific">Timema tahoe</name>
    <dbReference type="NCBI Taxonomy" id="61484"/>
    <lineage>
        <taxon>Eukaryota</taxon>
        <taxon>Metazoa</taxon>
        <taxon>Ecdysozoa</taxon>
        <taxon>Arthropoda</taxon>
        <taxon>Hexapoda</taxon>
        <taxon>Insecta</taxon>
        <taxon>Pterygota</taxon>
        <taxon>Neoptera</taxon>
        <taxon>Polyneoptera</taxon>
        <taxon>Phasmatodea</taxon>
        <taxon>Timematodea</taxon>
        <taxon>Timematoidea</taxon>
        <taxon>Timematidae</taxon>
        <taxon>Timema</taxon>
    </lineage>
</organism>
<gene>
    <name evidence="1" type="ORF">TTEB3V08_LOCUS4430</name>
</gene>
<dbReference type="AlphaFoldDB" id="A0A7R9ID11"/>
<dbReference type="EMBL" id="OE001265">
    <property type="protein sequence ID" value="CAD7456400.1"/>
    <property type="molecule type" value="Genomic_DNA"/>
</dbReference>
<dbReference type="Gene3D" id="3.20.20.70">
    <property type="entry name" value="Aldolase class I"/>
    <property type="match status" value="1"/>
</dbReference>
<name>A0A7R9ID11_9NEOP</name>
<dbReference type="SUPFAM" id="SSF51395">
    <property type="entry name" value="FMN-linked oxidoreductases"/>
    <property type="match status" value="1"/>
</dbReference>
<protein>
    <submittedName>
        <fullName evidence="1">Uncharacterized protein</fullName>
    </submittedName>
</protein>
<proteinExistence type="predicted"/>
<reference evidence="1" key="1">
    <citation type="submission" date="2020-11" db="EMBL/GenBank/DDBJ databases">
        <authorList>
            <person name="Tran Van P."/>
        </authorList>
    </citation>
    <scope>NUCLEOTIDE SEQUENCE</scope>
</reference>